<evidence type="ECO:0000256" key="2">
    <source>
        <dbReference type="ARBA" id="ARBA00023157"/>
    </source>
</evidence>
<dbReference type="Pfam" id="PF07966">
    <property type="entry name" value="A1_Propeptide"/>
    <property type="match status" value="1"/>
</dbReference>
<dbReference type="Proteomes" id="UP001652622">
    <property type="component" value="Unplaced"/>
</dbReference>
<dbReference type="PROSITE" id="PS51767">
    <property type="entry name" value="PEPTIDASE_A1"/>
    <property type="match status" value="1"/>
</dbReference>
<keyword evidence="3" id="KW-0378">Hydrolase</keyword>
<dbReference type="InterPro" id="IPR001969">
    <property type="entry name" value="Aspartic_peptidase_AS"/>
</dbReference>
<dbReference type="PANTHER" id="PTHR47966:SF66">
    <property type="entry name" value="PEPSINOGEN C"/>
    <property type="match status" value="1"/>
</dbReference>
<dbReference type="InterPro" id="IPR001461">
    <property type="entry name" value="Aspartic_peptidase_A1"/>
</dbReference>
<keyword evidence="3" id="KW-0064">Aspartyl protease</keyword>
<protein>
    <submittedName>
        <fullName evidence="7">Gastricsin-like</fullName>
    </submittedName>
</protein>
<evidence type="ECO:0000256" key="4">
    <source>
        <dbReference type="SAM" id="SignalP"/>
    </source>
</evidence>
<keyword evidence="4" id="KW-0732">Signal</keyword>
<feature type="chain" id="PRO_5045907997" evidence="4">
    <location>
        <begin position="17"/>
        <end position="388"/>
    </location>
</feature>
<evidence type="ECO:0000313" key="6">
    <source>
        <dbReference type="Proteomes" id="UP001652622"/>
    </source>
</evidence>
<keyword evidence="2" id="KW-1015">Disulfide bond</keyword>
<feature type="signal peptide" evidence="4">
    <location>
        <begin position="1"/>
        <end position="16"/>
    </location>
</feature>
<dbReference type="PANTHER" id="PTHR47966">
    <property type="entry name" value="BETA-SITE APP-CLEAVING ENZYME, ISOFORM A-RELATED"/>
    <property type="match status" value="1"/>
</dbReference>
<dbReference type="PROSITE" id="PS00141">
    <property type="entry name" value="ASP_PROTEASE"/>
    <property type="match status" value="2"/>
</dbReference>
<sequence>MKWLILALVCLHLSEAIIKIPLKRFKSIRQVMGEKGVDGPLLHKYYDPASKYINNFAIGEEPLANYMDMSYYGEISIGTPPQNFMVLFDTGSSNLWVSSVYCQSPTCENHPLFNPNESSSYSSNGQTFSIQYGSGSLTGVFGYDTVTIQGISITNQEFGLSETEPGTAFLYAKFDGILGLAYPSISSGGATTVMQGMIQENLIDAPVFSFYLSQQPSVQDGGSLVFGGVDSSLYSGQINWSPVTQEEYWQIAIDGFLVNNQETNWCSQGCQAIVDTGTSLLTVPGQFFGNLMQNIGAQQSNNGQFVVNCNNIEYMPTITFAINGVYYPLSPSAYTLPYNGNYCEIAIMPTYLPSQNGQPLWILGDVFLRPYYSVYDLGNNQIGFAAAA</sequence>
<dbReference type="RefSeq" id="XP_060543142.1">
    <property type="nucleotide sequence ID" value="XM_060687159.1"/>
</dbReference>
<reference evidence="7" key="1">
    <citation type="submission" date="2025-08" db="UniProtKB">
        <authorList>
            <consortium name="RefSeq"/>
        </authorList>
    </citation>
    <scope>IDENTIFICATION</scope>
    <source>
        <tissue evidence="7">Blood</tissue>
    </source>
</reference>
<evidence type="ECO:0000256" key="1">
    <source>
        <dbReference type="ARBA" id="ARBA00007447"/>
    </source>
</evidence>
<organism evidence="6 7">
    <name type="scientific">Pantherophis guttatus</name>
    <name type="common">Corn snake</name>
    <name type="synonym">Elaphe guttata</name>
    <dbReference type="NCBI Taxonomy" id="94885"/>
    <lineage>
        <taxon>Eukaryota</taxon>
        <taxon>Metazoa</taxon>
        <taxon>Chordata</taxon>
        <taxon>Craniata</taxon>
        <taxon>Vertebrata</taxon>
        <taxon>Euteleostomi</taxon>
        <taxon>Lepidosauria</taxon>
        <taxon>Squamata</taxon>
        <taxon>Bifurcata</taxon>
        <taxon>Unidentata</taxon>
        <taxon>Episquamata</taxon>
        <taxon>Toxicofera</taxon>
        <taxon>Serpentes</taxon>
        <taxon>Colubroidea</taxon>
        <taxon>Colubridae</taxon>
        <taxon>Colubrinae</taxon>
        <taxon>Pantherophis</taxon>
    </lineage>
</organism>
<accession>A0ABM3Z460</accession>
<evidence type="ECO:0000259" key="5">
    <source>
        <dbReference type="PROSITE" id="PS51767"/>
    </source>
</evidence>
<keyword evidence="6" id="KW-1185">Reference proteome</keyword>
<dbReference type="SUPFAM" id="SSF50630">
    <property type="entry name" value="Acid proteases"/>
    <property type="match status" value="1"/>
</dbReference>
<keyword evidence="3" id="KW-0645">Protease</keyword>
<dbReference type="InterPro" id="IPR033121">
    <property type="entry name" value="PEPTIDASE_A1"/>
</dbReference>
<gene>
    <name evidence="7" type="primary">LOC117657604</name>
</gene>
<evidence type="ECO:0000313" key="7">
    <source>
        <dbReference type="RefSeq" id="XP_060543142.1"/>
    </source>
</evidence>
<evidence type="ECO:0000256" key="3">
    <source>
        <dbReference type="RuleBase" id="RU000454"/>
    </source>
</evidence>
<proteinExistence type="inferred from homology"/>
<feature type="domain" description="Peptidase A1" evidence="5">
    <location>
        <begin position="71"/>
        <end position="385"/>
    </location>
</feature>
<name>A0ABM3Z460_PANGU</name>
<dbReference type="InterPro" id="IPR021109">
    <property type="entry name" value="Peptidase_aspartic_dom_sf"/>
</dbReference>
<dbReference type="Gene3D" id="2.40.70.10">
    <property type="entry name" value="Acid Proteases"/>
    <property type="match status" value="2"/>
</dbReference>
<dbReference type="Gene3D" id="6.10.140.60">
    <property type="match status" value="1"/>
</dbReference>
<comment type="similarity">
    <text evidence="1 3">Belongs to the peptidase A1 family.</text>
</comment>
<dbReference type="PRINTS" id="PR00792">
    <property type="entry name" value="PEPSIN"/>
</dbReference>
<dbReference type="GeneID" id="117657604"/>
<dbReference type="InterPro" id="IPR012848">
    <property type="entry name" value="Aspartic_peptidase_N"/>
</dbReference>
<dbReference type="Pfam" id="PF00026">
    <property type="entry name" value="Asp"/>
    <property type="match status" value="1"/>
</dbReference>